<keyword evidence="12" id="KW-0233">DNA recombination</keyword>
<dbReference type="InterPro" id="IPR039537">
    <property type="entry name" value="Retrotran_Ty1/copia-like"/>
</dbReference>
<accession>A0A9Q3HDK2</accession>
<dbReference type="GO" id="GO:0015074">
    <property type="term" value="P:DNA integration"/>
    <property type="evidence" value="ECO:0007669"/>
    <property type="project" value="UniProtKB-KW"/>
</dbReference>
<dbReference type="Pfam" id="PF00665">
    <property type="entry name" value="rve"/>
    <property type="match status" value="1"/>
</dbReference>
<feature type="domain" description="Integrase catalytic" evidence="15">
    <location>
        <begin position="181"/>
        <end position="332"/>
    </location>
</feature>
<evidence type="ECO:0000313" key="17">
    <source>
        <dbReference type="Proteomes" id="UP000765509"/>
    </source>
</evidence>
<dbReference type="GO" id="GO:0032196">
    <property type="term" value="P:transposition"/>
    <property type="evidence" value="ECO:0007669"/>
    <property type="project" value="UniProtKB-KW"/>
</dbReference>
<dbReference type="GO" id="GO:0003887">
    <property type="term" value="F:DNA-directed DNA polymerase activity"/>
    <property type="evidence" value="ECO:0007669"/>
    <property type="project" value="UniProtKB-KW"/>
</dbReference>
<dbReference type="PROSITE" id="PS50994">
    <property type="entry name" value="INTEGRASE"/>
    <property type="match status" value="1"/>
</dbReference>
<dbReference type="GO" id="GO:0003964">
    <property type="term" value="F:RNA-directed DNA polymerase activity"/>
    <property type="evidence" value="ECO:0007669"/>
    <property type="project" value="UniProtKB-KW"/>
</dbReference>
<dbReference type="EMBL" id="AVOT02016061">
    <property type="protein sequence ID" value="MBW0500921.1"/>
    <property type="molecule type" value="Genomic_DNA"/>
</dbReference>
<comment type="catalytic activity">
    <reaction evidence="14">
        <text>DNA(n) + a 2'-deoxyribonucleoside 5'-triphosphate = DNA(n+1) + diphosphate</text>
        <dbReference type="Rhea" id="RHEA:22508"/>
        <dbReference type="Rhea" id="RHEA-COMP:17339"/>
        <dbReference type="Rhea" id="RHEA-COMP:17340"/>
        <dbReference type="ChEBI" id="CHEBI:33019"/>
        <dbReference type="ChEBI" id="CHEBI:61560"/>
        <dbReference type="ChEBI" id="CHEBI:173112"/>
        <dbReference type="EC" id="2.7.7.7"/>
    </reaction>
</comment>
<evidence type="ECO:0000256" key="3">
    <source>
        <dbReference type="ARBA" id="ARBA00022722"/>
    </source>
</evidence>
<evidence type="ECO:0000256" key="7">
    <source>
        <dbReference type="ARBA" id="ARBA00022842"/>
    </source>
</evidence>
<evidence type="ECO:0000256" key="10">
    <source>
        <dbReference type="ARBA" id="ARBA00022918"/>
    </source>
</evidence>
<keyword evidence="17" id="KW-1185">Reference proteome</keyword>
<evidence type="ECO:0000256" key="8">
    <source>
        <dbReference type="ARBA" id="ARBA00022884"/>
    </source>
</evidence>
<reference evidence="16" key="1">
    <citation type="submission" date="2021-03" db="EMBL/GenBank/DDBJ databases">
        <title>Draft genome sequence of rust myrtle Austropuccinia psidii MF-1, a brazilian biotype.</title>
        <authorList>
            <person name="Quecine M.C."/>
            <person name="Pachon D.M.R."/>
            <person name="Bonatelli M.L."/>
            <person name="Correr F.H."/>
            <person name="Franceschini L.M."/>
            <person name="Leite T.F."/>
            <person name="Margarido G.R.A."/>
            <person name="Almeida C.A."/>
            <person name="Ferrarezi J.A."/>
            <person name="Labate C.A."/>
        </authorList>
    </citation>
    <scope>NUCLEOTIDE SEQUENCE</scope>
    <source>
        <strain evidence="16">MF-1</strain>
    </source>
</reference>
<keyword evidence="7" id="KW-0460">Magnesium</keyword>
<protein>
    <recommendedName>
        <fullName evidence="15">Integrase catalytic domain-containing protein</fullName>
    </recommendedName>
</protein>
<keyword evidence="11" id="KW-0808">Transferase</keyword>
<evidence type="ECO:0000256" key="13">
    <source>
        <dbReference type="ARBA" id="ARBA00048173"/>
    </source>
</evidence>
<keyword evidence="3" id="KW-0540">Nuclease</keyword>
<evidence type="ECO:0000259" key="15">
    <source>
        <dbReference type="PROSITE" id="PS50994"/>
    </source>
</evidence>
<gene>
    <name evidence="16" type="ORF">O181_040636</name>
</gene>
<dbReference type="PANTHER" id="PTHR42648:SF11">
    <property type="entry name" value="TRANSPOSON TY4-P GAG-POL POLYPROTEIN"/>
    <property type="match status" value="1"/>
</dbReference>
<dbReference type="GO" id="GO:0005634">
    <property type="term" value="C:nucleus"/>
    <property type="evidence" value="ECO:0007669"/>
    <property type="project" value="UniProtKB-ARBA"/>
</dbReference>
<dbReference type="Gene3D" id="3.30.420.10">
    <property type="entry name" value="Ribonuclease H-like superfamily/Ribonuclease H"/>
    <property type="match status" value="1"/>
</dbReference>
<sequence length="332" mass="36707">MALGVCNLSLGLSILDSGTSNTINPFKQLFVKTWASKEKLQAANGSNMCVTAKSTFRIKTSEGSLNIPNSLLAPSATSTLVAMGPFLNEGAVLRGYPGGANLFCKKGKLLLKAQLINNILVIDTEKIDSTNAISSSDFLLLHKRLGNPGREIASKMLPKYNLSGVACNSCMHSKSHQLTFPGKFPLPSDVLKVVHMDVCGPISPPTQGGNWYIFQIVNGHSRIRFTFPIKLKADFYYHFSKFQRMAETQTGVKIKTVVSDKSGEFINKDFLKLFEKSRIIHLPTAPYTPQQNLVAERANRSLLEKTQVLLLDYQVPVEWWGEACSMETYLLN</sequence>
<comment type="caution">
    <text evidence="16">The sequence shown here is derived from an EMBL/GenBank/DDBJ whole genome shotgun (WGS) entry which is preliminary data.</text>
</comment>
<dbReference type="GO" id="GO:0046872">
    <property type="term" value="F:metal ion binding"/>
    <property type="evidence" value="ECO:0007669"/>
    <property type="project" value="UniProtKB-KW"/>
</dbReference>
<evidence type="ECO:0000256" key="14">
    <source>
        <dbReference type="ARBA" id="ARBA00049244"/>
    </source>
</evidence>
<keyword evidence="2" id="KW-0548">Nucleotidyltransferase</keyword>
<keyword evidence="10" id="KW-0695">RNA-directed DNA polymerase</keyword>
<dbReference type="AlphaFoldDB" id="A0A9Q3HDK2"/>
<evidence type="ECO:0000256" key="1">
    <source>
        <dbReference type="ARBA" id="ARBA00022578"/>
    </source>
</evidence>
<dbReference type="OrthoDB" id="7691805at2759"/>
<evidence type="ECO:0000256" key="12">
    <source>
        <dbReference type="ARBA" id="ARBA00023172"/>
    </source>
</evidence>
<keyword evidence="1" id="KW-0815">Transposition</keyword>
<evidence type="ECO:0000256" key="2">
    <source>
        <dbReference type="ARBA" id="ARBA00022695"/>
    </source>
</evidence>
<evidence type="ECO:0000256" key="9">
    <source>
        <dbReference type="ARBA" id="ARBA00022908"/>
    </source>
</evidence>
<evidence type="ECO:0000313" key="16">
    <source>
        <dbReference type="EMBL" id="MBW0500921.1"/>
    </source>
</evidence>
<keyword evidence="9" id="KW-0229">DNA integration</keyword>
<dbReference type="InterPro" id="IPR036397">
    <property type="entry name" value="RNaseH_sf"/>
</dbReference>
<dbReference type="GO" id="GO:0006310">
    <property type="term" value="P:DNA recombination"/>
    <property type="evidence" value="ECO:0007669"/>
    <property type="project" value="UniProtKB-KW"/>
</dbReference>
<dbReference type="InterPro" id="IPR001584">
    <property type="entry name" value="Integrase_cat-core"/>
</dbReference>
<evidence type="ECO:0000256" key="6">
    <source>
        <dbReference type="ARBA" id="ARBA00022801"/>
    </source>
</evidence>
<evidence type="ECO:0000256" key="5">
    <source>
        <dbReference type="ARBA" id="ARBA00022759"/>
    </source>
</evidence>
<proteinExistence type="predicted"/>
<evidence type="ECO:0000256" key="11">
    <source>
        <dbReference type="ARBA" id="ARBA00022932"/>
    </source>
</evidence>
<dbReference type="GO" id="GO:0003723">
    <property type="term" value="F:RNA binding"/>
    <property type="evidence" value="ECO:0007669"/>
    <property type="project" value="UniProtKB-KW"/>
</dbReference>
<keyword evidence="6" id="KW-0378">Hydrolase</keyword>
<evidence type="ECO:0000256" key="4">
    <source>
        <dbReference type="ARBA" id="ARBA00022723"/>
    </source>
</evidence>
<dbReference type="PANTHER" id="PTHR42648">
    <property type="entry name" value="TRANSPOSASE, PUTATIVE-RELATED"/>
    <property type="match status" value="1"/>
</dbReference>
<keyword evidence="4" id="KW-0479">Metal-binding</keyword>
<organism evidence="16 17">
    <name type="scientific">Austropuccinia psidii MF-1</name>
    <dbReference type="NCBI Taxonomy" id="1389203"/>
    <lineage>
        <taxon>Eukaryota</taxon>
        <taxon>Fungi</taxon>
        <taxon>Dikarya</taxon>
        <taxon>Basidiomycota</taxon>
        <taxon>Pucciniomycotina</taxon>
        <taxon>Pucciniomycetes</taxon>
        <taxon>Pucciniales</taxon>
        <taxon>Sphaerophragmiaceae</taxon>
        <taxon>Austropuccinia</taxon>
    </lineage>
</organism>
<dbReference type="Proteomes" id="UP000765509">
    <property type="component" value="Unassembled WGS sequence"/>
</dbReference>
<dbReference type="GO" id="GO:0004519">
    <property type="term" value="F:endonuclease activity"/>
    <property type="evidence" value="ECO:0007669"/>
    <property type="project" value="UniProtKB-KW"/>
</dbReference>
<dbReference type="GO" id="GO:0016787">
    <property type="term" value="F:hydrolase activity"/>
    <property type="evidence" value="ECO:0007669"/>
    <property type="project" value="UniProtKB-KW"/>
</dbReference>
<keyword evidence="8" id="KW-0694">RNA-binding</keyword>
<dbReference type="InterPro" id="IPR012337">
    <property type="entry name" value="RNaseH-like_sf"/>
</dbReference>
<comment type="catalytic activity">
    <reaction evidence="13">
        <text>DNA(n) + a 2'-deoxyribonucleoside 5'-triphosphate = DNA(n+1) + diphosphate</text>
        <dbReference type="Rhea" id="RHEA:22508"/>
        <dbReference type="Rhea" id="RHEA-COMP:17339"/>
        <dbReference type="Rhea" id="RHEA-COMP:17340"/>
        <dbReference type="ChEBI" id="CHEBI:33019"/>
        <dbReference type="ChEBI" id="CHEBI:61560"/>
        <dbReference type="ChEBI" id="CHEBI:173112"/>
        <dbReference type="EC" id="2.7.7.49"/>
    </reaction>
</comment>
<name>A0A9Q3HDK2_9BASI</name>
<keyword evidence="11" id="KW-0239">DNA-directed DNA polymerase</keyword>
<dbReference type="SUPFAM" id="SSF53098">
    <property type="entry name" value="Ribonuclease H-like"/>
    <property type="match status" value="1"/>
</dbReference>
<keyword evidence="5" id="KW-0255">Endonuclease</keyword>